<dbReference type="AlphaFoldDB" id="A0A975L6Y7"/>
<feature type="region of interest" description="Disordered" evidence="1">
    <location>
        <begin position="177"/>
        <end position="207"/>
    </location>
</feature>
<name>A0A975L6Y7_9ACTN</name>
<evidence type="ECO:0000313" key="3">
    <source>
        <dbReference type="EMBL" id="QVJ00098.1"/>
    </source>
</evidence>
<dbReference type="KEGG" id="nec:KGD82_14370"/>
<dbReference type="Proteomes" id="UP000682416">
    <property type="component" value="Chromosome"/>
</dbReference>
<protein>
    <submittedName>
        <fullName evidence="3">Uncharacterized protein</fullName>
    </submittedName>
</protein>
<proteinExistence type="predicted"/>
<feature type="transmembrane region" description="Helical" evidence="2">
    <location>
        <begin position="82"/>
        <end position="103"/>
    </location>
</feature>
<gene>
    <name evidence="3" type="ORF">KGD82_14370</name>
</gene>
<sequence>MSQREEGQHPEDDRAVPGPSARPSPRRLLPGVLRWARTLRTRLGRRARARSRTDGPSVSGVLRERYFPEGRGAPWHVRARAWAVYVVLTLLAGLAGFAGTYVYDLWSTEARLREQREAERALDGEGEPFTSDVTYDTTSFDSFSVVLDRPLTAEEGRTLQATPASEVWEFLRPLGGRMIPSPPGPGPPRPGRGGRVEWEGTARPCSP</sequence>
<keyword evidence="2" id="KW-0812">Transmembrane</keyword>
<organism evidence="3 4">
    <name type="scientific">Nocardiopsis eucommiae</name>
    <dbReference type="NCBI Taxonomy" id="2831970"/>
    <lineage>
        <taxon>Bacteria</taxon>
        <taxon>Bacillati</taxon>
        <taxon>Actinomycetota</taxon>
        <taxon>Actinomycetes</taxon>
        <taxon>Streptosporangiales</taxon>
        <taxon>Nocardiopsidaceae</taxon>
        <taxon>Nocardiopsis</taxon>
    </lineage>
</organism>
<feature type="compositionally biased region" description="Pro residues" evidence="1">
    <location>
        <begin position="180"/>
        <end position="190"/>
    </location>
</feature>
<keyword evidence="2" id="KW-0472">Membrane</keyword>
<evidence type="ECO:0000256" key="1">
    <source>
        <dbReference type="SAM" id="MobiDB-lite"/>
    </source>
</evidence>
<feature type="compositionally biased region" description="Basic and acidic residues" evidence="1">
    <location>
        <begin position="1"/>
        <end position="15"/>
    </location>
</feature>
<reference evidence="3" key="1">
    <citation type="submission" date="2021-05" db="EMBL/GenBank/DDBJ databases">
        <authorList>
            <person name="Kaiqin L."/>
            <person name="Jian G."/>
        </authorList>
    </citation>
    <scope>NUCLEOTIDE SEQUENCE</scope>
    <source>
        <strain evidence="3">HDS5</strain>
    </source>
</reference>
<feature type="region of interest" description="Disordered" evidence="1">
    <location>
        <begin position="1"/>
        <end position="27"/>
    </location>
</feature>
<dbReference type="EMBL" id="CP074402">
    <property type="protein sequence ID" value="QVJ00098.1"/>
    <property type="molecule type" value="Genomic_DNA"/>
</dbReference>
<keyword evidence="4" id="KW-1185">Reference proteome</keyword>
<keyword evidence="2" id="KW-1133">Transmembrane helix</keyword>
<evidence type="ECO:0000256" key="2">
    <source>
        <dbReference type="SAM" id="Phobius"/>
    </source>
</evidence>
<accession>A0A975L6Y7</accession>
<evidence type="ECO:0000313" key="4">
    <source>
        <dbReference type="Proteomes" id="UP000682416"/>
    </source>
</evidence>
<feature type="compositionally biased region" description="Low complexity" evidence="1">
    <location>
        <begin position="16"/>
        <end position="27"/>
    </location>
</feature>